<dbReference type="CDD" id="cd06593">
    <property type="entry name" value="GH31_xylosidase_YicI"/>
    <property type="match status" value="1"/>
</dbReference>
<gene>
    <name evidence="6" type="ORF">C7383_11678</name>
</gene>
<dbReference type="InterPro" id="IPR011013">
    <property type="entry name" value="Gal_mutarotase_sf_dom"/>
</dbReference>
<evidence type="ECO:0000256" key="1">
    <source>
        <dbReference type="ARBA" id="ARBA00007806"/>
    </source>
</evidence>
<evidence type="ECO:0000256" key="2">
    <source>
        <dbReference type="RuleBase" id="RU361185"/>
    </source>
</evidence>
<comment type="similarity">
    <text evidence="1 2">Belongs to the glycosyl hydrolase 31 family.</text>
</comment>
<evidence type="ECO:0000313" key="7">
    <source>
        <dbReference type="Proteomes" id="UP000245412"/>
    </source>
</evidence>
<feature type="domain" description="Glycoside hydrolase family 31 N-terminal" evidence="4">
    <location>
        <begin position="83"/>
        <end position="262"/>
    </location>
</feature>
<dbReference type="PANTHER" id="PTHR43863:SF2">
    <property type="entry name" value="MALTASE-GLUCOAMYLASE"/>
    <property type="match status" value="1"/>
</dbReference>
<keyword evidence="2" id="KW-0378">Hydrolase</keyword>
<dbReference type="SUPFAM" id="SSF51011">
    <property type="entry name" value="Glycosyl hydrolase domain"/>
    <property type="match status" value="1"/>
</dbReference>
<proteinExistence type="inferred from homology"/>
<dbReference type="Pfam" id="PF13802">
    <property type="entry name" value="Gal_mutarotas_2"/>
    <property type="match status" value="1"/>
</dbReference>
<dbReference type="GO" id="GO:0030246">
    <property type="term" value="F:carbohydrate binding"/>
    <property type="evidence" value="ECO:0007669"/>
    <property type="project" value="InterPro"/>
</dbReference>
<evidence type="ECO:0000259" key="5">
    <source>
        <dbReference type="Pfam" id="PF21365"/>
    </source>
</evidence>
<sequence length="769" mass="87217">MGFRNIRLLNEVIDVSQPFAEENNIFFHMTRVKELDVHSGAGVMEWQRYSKKIRTSFSQVSMPFERSGGWEFPDEYGQDKLLPFDISFIGTNVIRLRMSAKGPLPDRREKSLMLEKFQESRWECRRQEGGVCYTDSAGSCVIEFEPSRIRILDRSGRLLTKTKLIQDKAGIVNSEPVPTSFVRCTDDLKRYLSLSLSIKPDEAFLGGGESFTEINKRGQKLNLWMCDPKGTMNREMYKPVPFLISSSGYGLFVHTSAPVTFDLGYSYNAAANIYAGDEILDCFFILGDPRQILESYTRLTGRAPVLPLWTFGLWMGRITYQSQKEVMAVAKNLRSHRIPCDVIHIDTGWFDVEWRCNYEFAPDRFEDPEEMLRELKDMDLHASLWQMPYFNPNNTLYPEIMEKGLAVLDGEGRLPGEDAVLDFSSEDTGEWYSRKIEKLTRMGVSAIKADFGEGAPLAGQYKSGKSGLTEHNLYPLRYAKAVCEGQKRAGAEQAVIWARSAWAGSQKYPVHWGGDSETSDSGMASSLRGGLSLGACGFTYWSHDVGGFVKKSPAELYLRWLAFGIFTSHIRCHGQPPKEPWEYGEEFTESFRKIVSTRYHLLPYIYTQSVYAAERGLPVVRALAIDYPRDPICWKIGDQYMFGENMLVAPLLEANICSRYVYLPEGEWIDYQTCRSYKGNAGYQIEAAGIPIIVLVKNGSLIPHTERDIQSTSELDWEEVVFYGYSAGGKTASGMLGRPGQGLEYIEAGGQDEVQGKVKFMYRRDGRRD</sequence>
<dbReference type="InterPro" id="IPR013780">
    <property type="entry name" value="Glyco_hydro_b"/>
</dbReference>
<feature type="domain" description="Glycoside hydrolase family 31 TIM barrel" evidence="3">
    <location>
        <begin position="304"/>
        <end position="608"/>
    </location>
</feature>
<dbReference type="GO" id="GO:0004553">
    <property type="term" value="F:hydrolase activity, hydrolyzing O-glycosyl compounds"/>
    <property type="evidence" value="ECO:0007669"/>
    <property type="project" value="InterPro"/>
</dbReference>
<keyword evidence="2" id="KW-0326">Glycosidase</keyword>
<dbReference type="Gene3D" id="2.60.40.1180">
    <property type="entry name" value="Golgi alpha-mannosidase II"/>
    <property type="match status" value="1"/>
</dbReference>
<dbReference type="GO" id="GO:0005975">
    <property type="term" value="P:carbohydrate metabolic process"/>
    <property type="evidence" value="ECO:0007669"/>
    <property type="project" value="InterPro"/>
</dbReference>
<protein>
    <submittedName>
        <fullName evidence="6">Alpha-D-xyloside xylohydrolase</fullName>
    </submittedName>
</protein>
<evidence type="ECO:0000259" key="3">
    <source>
        <dbReference type="Pfam" id="PF01055"/>
    </source>
</evidence>
<dbReference type="Proteomes" id="UP000245412">
    <property type="component" value="Unassembled WGS sequence"/>
</dbReference>
<dbReference type="CDD" id="cd14752">
    <property type="entry name" value="GH31_N"/>
    <property type="match status" value="1"/>
</dbReference>
<comment type="caution">
    <text evidence="6">The sequence shown here is derived from an EMBL/GenBank/DDBJ whole genome shotgun (WGS) entry which is preliminary data.</text>
</comment>
<organism evidence="6 7">
    <name type="scientific">Murimonas intestini</name>
    <dbReference type="NCBI Taxonomy" id="1337051"/>
    <lineage>
        <taxon>Bacteria</taxon>
        <taxon>Bacillati</taxon>
        <taxon>Bacillota</taxon>
        <taxon>Clostridia</taxon>
        <taxon>Lachnospirales</taxon>
        <taxon>Lachnospiraceae</taxon>
        <taxon>Murimonas</taxon>
    </lineage>
</organism>
<dbReference type="InterPro" id="IPR048395">
    <property type="entry name" value="Glyco_hydro_31_C"/>
</dbReference>
<dbReference type="InterPro" id="IPR017853">
    <property type="entry name" value="GH"/>
</dbReference>
<name>A0AB73SZK3_9FIRM</name>
<evidence type="ECO:0000313" key="6">
    <source>
        <dbReference type="EMBL" id="PWJ72764.1"/>
    </source>
</evidence>
<dbReference type="PANTHER" id="PTHR43863">
    <property type="entry name" value="HYDROLASE, PUTATIVE (AFU_ORTHOLOGUE AFUA_1G03140)-RELATED"/>
    <property type="match status" value="1"/>
</dbReference>
<dbReference type="EMBL" id="QGGY01000016">
    <property type="protein sequence ID" value="PWJ72764.1"/>
    <property type="molecule type" value="Genomic_DNA"/>
</dbReference>
<dbReference type="Pfam" id="PF01055">
    <property type="entry name" value="Glyco_hydro_31_2nd"/>
    <property type="match status" value="1"/>
</dbReference>
<dbReference type="SUPFAM" id="SSF51445">
    <property type="entry name" value="(Trans)glycosidases"/>
    <property type="match status" value="1"/>
</dbReference>
<dbReference type="Pfam" id="PF21365">
    <property type="entry name" value="Glyco_hydro_31_3rd"/>
    <property type="match status" value="1"/>
</dbReference>
<dbReference type="Gene3D" id="2.60.40.1760">
    <property type="entry name" value="glycosyl hydrolase (family 31)"/>
    <property type="match status" value="1"/>
</dbReference>
<dbReference type="InterPro" id="IPR051816">
    <property type="entry name" value="Glycosyl_Hydrolase_31"/>
</dbReference>
<evidence type="ECO:0000259" key="4">
    <source>
        <dbReference type="Pfam" id="PF13802"/>
    </source>
</evidence>
<dbReference type="RefSeq" id="WP_109748232.1">
    <property type="nucleotide sequence ID" value="NZ_CABJAT010000004.1"/>
</dbReference>
<feature type="domain" description="Glycosyl hydrolase family 31 C-terminal" evidence="5">
    <location>
        <begin position="616"/>
        <end position="702"/>
    </location>
</feature>
<dbReference type="AlphaFoldDB" id="A0AB73SZK3"/>
<accession>A0AB73SZK3</accession>
<dbReference type="InterPro" id="IPR025887">
    <property type="entry name" value="Glyco_hydro_31_N_dom"/>
</dbReference>
<dbReference type="SUPFAM" id="SSF74650">
    <property type="entry name" value="Galactose mutarotase-like"/>
    <property type="match status" value="1"/>
</dbReference>
<keyword evidence="7" id="KW-1185">Reference proteome</keyword>
<dbReference type="InterPro" id="IPR000322">
    <property type="entry name" value="Glyco_hydro_31_TIM"/>
</dbReference>
<reference evidence="6 7" key="1">
    <citation type="submission" date="2018-05" db="EMBL/GenBank/DDBJ databases">
        <authorList>
            <person name="Goeker M."/>
            <person name="Huntemann M."/>
            <person name="Clum A."/>
            <person name="Pillay M."/>
            <person name="Palaniappan K."/>
            <person name="Varghese N."/>
            <person name="Mikhailova N."/>
            <person name="Stamatis D."/>
            <person name="Reddy T."/>
            <person name="Daum C."/>
            <person name="Shapiro N."/>
            <person name="Ivanova N."/>
            <person name="Kyrpides N."/>
            <person name="Woyke T."/>
        </authorList>
    </citation>
    <scope>NUCLEOTIDE SEQUENCE [LARGE SCALE GENOMIC DNA]</scope>
    <source>
        <strain evidence="6 7">DSM 26524</strain>
    </source>
</reference>
<dbReference type="Gene3D" id="3.20.20.80">
    <property type="entry name" value="Glycosidases"/>
    <property type="match status" value="1"/>
</dbReference>